<dbReference type="EMBL" id="QRBI01000111">
    <property type="protein sequence ID" value="RMC10883.1"/>
    <property type="molecule type" value="Genomic_DNA"/>
</dbReference>
<dbReference type="AlphaFoldDB" id="A0A3M0KCG4"/>
<name>A0A3M0KCG4_HIRRU</name>
<feature type="region of interest" description="Disordered" evidence="1">
    <location>
        <begin position="31"/>
        <end position="90"/>
    </location>
</feature>
<organism evidence="2 3">
    <name type="scientific">Hirundo rustica rustica</name>
    <dbReference type="NCBI Taxonomy" id="333673"/>
    <lineage>
        <taxon>Eukaryota</taxon>
        <taxon>Metazoa</taxon>
        <taxon>Chordata</taxon>
        <taxon>Craniata</taxon>
        <taxon>Vertebrata</taxon>
        <taxon>Euteleostomi</taxon>
        <taxon>Archelosauria</taxon>
        <taxon>Archosauria</taxon>
        <taxon>Dinosauria</taxon>
        <taxon>Saurischia</taxon>
        <taxon>Theropoda</taxon>
        <taxon>Coelurosauria</taxon>
        <taxon>Aves</taxon>
        <taxon>Neognathae</taxon>
        <taxon>Neoaves</taxon>
        <taxon>Telluraves</taxon>
        <taxon>Australaves</taxon>
        <taxon>Passeriformes</taxon>
        <taxon>Sylvioidea</taxon>
        <taxon>Hirundinidae</taxon>
        <taxon>Hirundo</taxon>
    </lineage>
</organism>
<evidence type="ECO:0000313" key="2">
    <source>
        <dbReference type="EMBL" id="RMC10883.1"/>
    </source>
</evidence>
<accession>A0A3M0KCG4</accession>
<protein>
    <submittedName>
        <fullName evidence="2">Uncharacterized protein</fullName>
    </submittedName>
</protein>
<sequence>MVSETRRIAGSKHYRPMCGERVKLGLALVREEEEKREREEKRREEKRREEKRREREKRREAKRREEKRREEKRREALLAREEALAKSPRL</sequence>
<reference evidence="2 3" key="1">
    <citation type="submission" date="2018-07" db="EMBL/GenBank/DDBJ databases">
        <title>A high quality draft genome assembly of the barn swallow (H. rustica rustica).</title>
        <authorList>
            <person name="Formenti G."/>
            <person name="Chiara M."/>
            <person name="Poveda L."/>
            <person name="Francoijs K.-J."/>
            <person name="Bonisoli-Alquati A."/>
            <person name="Canova L."/>
            <person name="Gianfranceschi L."/>
            <person name="Horner D.S."/>
            <person name="Saino N."/>
        </authorList>
    </citation>
    <scope>NUCLEOTIDE SEQUENCE [LARGE SCALE GENOMIC DNA]</scope>
    <source>
        <strain evidence="2">Chelidonia</strain>
        <tissue evidence="2">Blood</tissue>
    </source>
</reference>
<gene>
    <name evidence="2" type="ORF">DUI87_12596</name>
</gene>
<evidence type="ECO:0000313" key="3">
    <source>
        <dbReference type="Proteomes" id="UP000269221"/>
    </source>
</evidence>
<comment type="caution">
    <text evidence="2">The sequence shown here is derived from an EMBL/GenBank/DDBJ whole genome shotgun (WGS) entry which is preliminary data.</text>
</comment>
<dbReference type="Proteomes" id="UP000269221">
    <property type="component" value="Unassembled WGS sequence"/>
</dbReference>
<evidence type="ECO:0000256" key="1">
    <source>
        <dbReference type="SAM" id="MobiDB-lite"/>
    </source>
</evidence>
<keyword evidence="3" id="KW-1185">Reference proteome</keyword>
<proteinExistence type="predicted"/>
<feature type="compositionally biased region" description="Basic and acidic residues" evidence="1">
    <location>
        <begin position="31"/>
        <end position="84"/>
    </location>
</feature>